<dbReference type="InterPro" id="IPR008266">
    <property type="entry name" value="Tyr_kinase_AS"/>
</dbReference>
<feature type="region of interest" description="Disordered" evidence="4">
    <location>
        <begin position="1092"/>
        <end position="1246"/>
    </location>
</feature>
<feature type="compositionally biased region" description="Low complexity" evidence="4">
    <location>
        <begin position="960"/>
        <end position="990"/>
    </location>
</feature>
<feature type="domain" description="Protein kinase" evidence="5">
    <location>
        <begin position="1398"/>
        <end position="1746"/>
    </location>
</feature>
<feature type="compositionally biased region" description="Basic and acidic residues" evidence="4">
    <location>
        <begin position="1224"/>
        <end position="1234"/>
    </location>
</feature>
<feature type="compositionally biased region" description="Basic residues" evidence="4">
    <location>
        <begin position="1198"/>
        <end position="1211"/>
    </location>
</feature>
<dbReference type="GeneID" id="17043666"/>
<feature type="region of interest" description="Disordered" evidence="4">
    <location>
        <begin position="565"/>
        <end position="588"/>
    </location>
</feature>
<dbReference type="GO" id="GO:0004674">
    <property type="term" value="F:protein serine/threonine kinase activity"/>
    <property type="evidence" value="ECO:0007669"/>
    <property type="project" value="TreeGrafter"/>
</dbReference>
<sequence>MVATRDTLLGVSDEEIDTPDLDRAELVGTPPTRKGRQQGPGGRHGKIPSKEPGGGRGGKRRNRDRSKAERQKGRLDARAFKELDTTLQVLGIDGVTKMPQLRVTRSPHAPEVAECPPSGTPHRSASGTWSPHRSASGVWSPRMGRTTSEAGASDVSLDSRESQLDRTRSRRGSLPPLHPSAQGQPLTPPSFRHVLQQSTRGALSAYRASGSLERMEEQAIARLQTERRVWHADLDHLLEGDFAREDLELAIHLARTKASDLKEQLRWWLKPPEPTWASREQRLDWLGASLEEARDIARGLQQHGALHGDPNYIATYIFIVKDIVLEFRGVSCVIGDAVSGAMRHMKPGDQETKRAYKCAHRCVDLIYELTTRLRSLERLMPEEGLGPAATSDLGTCAGEVVMASLHAATKLQDLLLSSSAFGFGTGDGPIVYGHELQNHARMLQSVWMACGLLVTNVTEHWADQRSQLHCEWCKLFLRAAAAADAMQGSLRRASTEEMSELDSMETPSASSGVWGSNRCFDGPKGGAVTDEDLQAQAWLPTCLMSMLVEAEKAAEATLTWEGAMDDYEGGGTPEEGRSHQGPPGGEGAGIALVDALSEAMYDLAHTGAKRVAGLCTSPTELACWALELLEEQACTAVVFVRDLDRGILGRGAHGLEHFERLRRSTDLLVNGILRVRRLLKQKRAADADEPLPPLPPSQPLSRYESTSSLASDWTSLSNTTYSATTASGTNLRPLPSSIHTPRYASPALAAFRPEPVGARPQQTQTAPPVLEVPQPRTPPQAQPQIYPSTLPHTRSSPPPPNPDPWTVRPPPAAVVPRPAAVVPRPAAASAAVAIPIPQQQQQASALPAHSVWGRAASSRRAAGSESVSAVSEAGSSPSGDDAAATAVAAAADRLRLERFAEGYPAAPGTATAASSRSSSPATDASLRVASRSPSFVFAPPAIAKNQLVGSPQHFPQMRRPAVTAQPAASAPSAVARPAAAPKPSPSQQASFRGWAKLFPEPAPITSSPTTAEDVVAAKFLEATSQQQQRPPAAKTAPPALPFTAAPLASPFAAPGMVVPLASPFAPAAEAAPRAISIPAPLASPFDMPTLQAASASDSPAFQSAPEAPSSSLGSLSHGPSSREQQEASPASSAQPSSSVGHARTDHDRHKEHRPSSGGWKTKFSRRSRKEGPPREQPPEASKVRSPSEQVEEEEMHGRKGGRHGRHKSRRSSLKEMFRGSSSHENGKEPERLPEVEEAAELALPEPAVVTPPKGVLARFKDAFTGASHTVGPLGPFDSAAAAAARQMGRLRHAARPVQEAAGHLTLSRDMREDEAWGKAPAAEEGTQREDKRGGRRKSRHRDRGRPGRGDRGRGRGSSRDGGRGGQPPTIEALAKRNGLIMPWEGDPFWEIDWKDLQRNLVRKLGNGSFGQVYEAYYHSAPMAVKIIKIDNDEENIKFKIMRFKEEVDLQRRLSLHPNIVRFLGACFSLSSGGPLPEALTFDDALAQQSITLAIVMELCRYGTLYKIIEYARRVSYMPADVRSGRINPRNAEETKLKASLSLSAPPSLWAGLGWKLYQNWTTRLELAKQAAAGLAYMHAQNIVHRDLTSYNLLVTEKWECKLADFNLSRAIKETSIPHSGQINSPEWSAPERLSGQAYGKAADVFSFGVVLWELVTLMIPWRHDDKDFPNGGTAINGGDQHFRDPTLYVINCVPKGDRLDLPAAQDIKPPLPELPRVLELVQQCWAQDPAARPHMAEVAVNLDAMLAAVRERTRAERAHRA</sequence>
<protein>
    <recommendedName>
        <fullName evidence="5">Protein kinase domain-containing protein</fullName>
    </recommendedName>
</protein>
<dbReference type="PANTHER" id="PTHR44329">
    <property type="entry name" value="SERINE/THREONINE-PROTEIN KINASE TNNI3K-RELATED"/>
    <property type="match status" value="1"/>
</dbReference>
<dbReference type="SUPFAM" id="SSF56112">
    <property type="entry name" value="Protein kinase-like (PK-like)"/>
    <property type="match status" value="1"/>
</dbReference>
<feature type="compositionally biased region" description="Low complexity" evidence="4">
    <location>
        <begin position="905"/>
        <end position="925"/>
    </location>
</feature>
<dbReference type="PANTHER" id="PTHR44329:SF298">
    <property type="entry name" value="MIXED LINEAGE KINASE DOMAIN-LIKE PROTEIN"/>
    <property type="match status" value="1"/>
</dbReference>
<feature type="compositionally biased region" description="Basic and acidic residues" evidence="4">
    <location>
        <begin position="65"/>
        <end position="80"/>
    </location>
</feature>
<dbReference type="Proteomes" id="UP000007264">
    <property type="component" value="Unassembled WGS sequence"/>
</dbReference>
<feature type="region of interest" description="Disordered" evidence="4">
    <location>
        <begin position="958"/>
        <end position="990"/>
    </location>
</feature>
<feature type="compositionally biased region" description="Basic and acidic residues" evidence="4">
    <location>
        <begin position="1344"/>
        <end position="1362"/>
    </location>
</feature>
<comment type="caution">
    <text evidence="6">The sequence shown here is derived from an EMBL/GenBank/DDBJ whole genome shotgun (WGS) entry which is preliminary data.</text>
</comment>
<dbReference type="PROSITE" id="PS50011">
    <property type="entry name" value="PROTEIN_KINASE_DOM"/>
    <property type="match status" value="1"/>
</dbReference>
<evidence type="ECO:0000256" key="1">
    <source>
        <dbReference type="ARBA" id="ARBA00022741"/>
    </source>
</evidence>
<feature type="region of interest" description="Disordered" evidence="4">
    <location>
        <begin position="905"/>
        <end position="926"/>
    </location>
</feature>
<feature type="compositionally biased region" description="Basic and acidic residues" evidence="4">
    <location>
        <begin position="1306"/>
        <end position="1316"/>
    </location>
</feature>
<evidence type="ECO:0000313" key="7">
    <source>
        <dbReference type="Proteomes" id="UP000007264"/>
    </source>
</evidence>
<feature type="region of interest" description="Disordered" evidence="4">
    <location>
        <begin position="105"/>
        <end position="190"/>
    </location>
</feature>
<feature type="compositionally biased region" description="Low complexity" evidence="4">
    <location>
        <begin position="1103"/>
        <end position="1138"/>
    </location>
</feature>
<dbReference type="PROSITE" id="PS00109">
    <property type="entry name" value="PROTEIN_KINASE_TYR"/>
    <property type="match status" value="1"/>
</dbReference>
<gene>
    <name evidence="6" type="ORF">COCSUDRAFT_39960</name>
</gene>
<dbReference type="Gene3D" id="1.10.510.10">
    <property type="entry name" value="Transferase(Phosphotransferase) domain 1"/>
    <property type="match status" value="1"/>
</dbReference>
<dbReference type="InterPro" id="IPR001245">
    <property type="entry name" value="Ser-Thr/Tyr_kinase_cat_dom"/>
</dbReference>
<feature type="region of interest" description="Disordered" evidence="4">
    <location>
        <begin position="684"/>
        <end position="706"/>
    </location>
</feature>
<feature type="compositionally biased region" description="Low complexity" evidence="4">
    <location>
        <begin position="782"/>
        <end position="795"/>
    </location>
</feature>
<feature type="region of interest" description="Disordered" evidence="4">
    <location>
        <begin position="1"/>
        <end position="80"/>
    </location>
</feature>
<proteinExistence type="predicted"/>
<keyword evidence="7" id="KW-1185">Reference proteome</keyword>
<dbReference type="KEGG" id="csl:COCSUDRAFT_39960"/>
<dbReference type="EMBL" id="AGSI01000003">
    <property type="protein sequence ID" value="EIE25662.1"/>
    <property type="molecule type" value="Genomic_DNA"/>
</dbReference>
<accession>I0Z4U3</accession>
<dbReference type="STRING" id="574566.I0Z4U3"/>
<feature type="region of interest" description="Disordered" evidence="4">
    <location>
        <begin position="1292"/>
        <end position="1370"/>
    </location>
</feature>
<keyword evidence="1 3" id="KW-0547">Nucleotide-binding</keyword>
<feature type="binding site" evidence="3">
    <location>
        <position position="1425"/>
    </location>
    <ligand>
        <name>ATP</name>
        <dbReference type="ChEBI" id="CHEBI:30616"/>
    </ligand>
</feature>
<dbReference type="RefSeq" id="XP_005650206.1">
    <property type="nucleotide sequence ID" value="XM_005650149.1"/>
</dbReference>
<evidence type="ECO:0000259" key="5">
    <source>
        <dbReference type="PROSITE" id="PS50011"/>
    </source>
</evidence>
<dbReference type="PROSITE" id="PS00107">
    <property type="entry name" value="PROTEIN_KINASE_ATP"/>
    <property type="match status" value="1"/>
</dbReference>
<evidence type="ECO:0000256" key="3">
    <source>
        <dbReference type="PROSITE-ProRule" id="PRU10141"/>
    </source>
</evidence>
<dbReference type="eggNOG" id="KOG0192">
    <property type="taxonomic scope" value="Eukaryota"/>
</dbReference>
<keyword evidence="2 3" id="KW-0067">ATP-binding</keyword>
<dbReference type="InterPro" id="IPR011009">
    <property type="entry name" value="Kinase-like_dom_sf"/>
</dbReference>
<feature type="compositionally biased region" description="Basic residues" evidence="4">
    <location>
        <begin position="1333"/>
        <end position="1343"/>
    </location>
</feature>
<reference evidence="6 7" key="1">
    <citation type="journal article" date="2012" name="Genome Biol.">
        <title>The genome of the polar eukaryotic microalga coccomyxa subellipsoidea reveals traits of cold adaptation.</title>
        <authorList>
            <person name="Blanc G."/>
            <person name="Agarkova I."/>
            <person name="Grimwood J."/>
            <person name="Kuo A."/>
            <person name="Brueggeman A."/>
            <person name="Dunigan D."/>
            <person name="Gurnon J."/>
            <person name="Ladunga I."/>
            <person name="Lindquist E."/>
            <person name="Lucas S."/>
            <person name="Pangilinan J."/>
            <person name="Proschold T."/>
            <person name="Salamov A."/>
            <person name="Schmutz J."/>
            <person name="Weeks D."/>
            <person name="Yamada T."/>
            <person name="Claverie J.M."/>
            <person name="Grigoriev I."/>
            <person name="Van Etten J."/>
            <person name="Lomsadze A."/>
            <person name="Borodovsky M."/>
        </authorList>
    </citation>
    <scope>NUCLEOTIDE SEQUENCE [LARGE SCALE GENOMIC DNA]</scope>
    <source>
        <strain evidence="6 7">C-169</strain>
    </source>
</reference>
<dbReference type="GO" id="GO:0005524">
    <property type="term" value="F:ATP binding"/>
    <property type="evidence" value="ECO:0007669"/>
    <property type="project" value="UniProtKB-UniRule"/>
</dbReference>
<dbReference type="InterPro" id="IPR000719">
    <property type="entry name" value="Prot_kinase_dom"/>
</dbReference>
<dbReference type="Gene3D" id="3.30.200.20">
    <property type="entry name" value="Phosphorylase Kinase, domain 1"/>
    <property type="match status" value="1"/>
</dbReference>
<feature type="compositionally biased region" description="Polar residues" evidence="4">
    <location>
        <begin position="121"/>
        <end position="133"/>
    </location>
</feature>
<feature type="compositionally biased region" description="Polar residues" evidence="4">
    <location>
        <begin position="1092"/>
        <end position="1101"/>
    </location>
</feature>
<feature type="compositionally biased region" description="Basic and acidic residues" evidence="4">
    <location>
        <begin position="157"/>
        <end position="167"/>
    </location>
</feature>
<feature type="compositionally biased region" description="Pro residues" evidence="4">
    <location>
        <begin position="796"/>
        <end position="811"/>
    </location>
</feature>
<dbReference type="OrthoDB" id="4062651at2759"/>
<organism evidence="6 7">
    <name type="scientific">Coccomyxa subellipsoidea (strain C-169)</name>
    <name type="common">Green microalga</name>
    <dbReference type="NCBI Taxonomy" id="574566"/>
    <lineage>
        <taxon>Eukaryota</taxon>
        <taxon>Viridiplantae</taxon>
        <taxon>Chlorophyta</taxon>
        <taxon>core chlorophytes</taxon>
        <taxon>Trebouxiophyceae</taxon>
        <taxon>Trebouxiophyceae incertae sedis</taxon>
        <taxon>Coccomyxaceae</taxon>
        <taxon>Coccomyxa</taxon>
        <taxon>Coccomyxa subellipsoidea</taxon>
    </lineage>
</organism>
<dbReference type="Pfam" id="PF07714">
    <property type="entry name" value="PK_Tyr_Ser-Thr"/>
    <property type="match status" value="1"/>
</dbReference>
<evidence type="ECO:0000256" key="2">
    <source>
        <dbReference type="ARBA" id="ARBA00022840"/>
    </source>
</evidence>
<evidence type="ECO:0000256" key="4">
    <source>
        <dbReference type="SAM" id="MobiDB-lite"/>
    </source>
</evidence>
<name>I0Z4U3_COCSC</name>
<feature type="region of interest" description="Disordered" evidence="4">
    <location>
        <begin position="861"/>
        <end position="881"/>
    </location>
</feature>
<evidence type="ECO:0000313" key="6">
    <source>
        <dbReference type="EMBL" id="EIE25662.1"/>
    </source>
</evidence>
<feature type="region of interest" description="Disordered" evidence="4">
    <location>
        <begin position="756"/>
        <end position="811"/>
    </location>
</feature>
<dbReference type="InterPro" id="IPR051681">
    <property type="entry name" value="Ser/Thr_Kinases-Pseudokinases"/>
</dbReference>
<dbReference type="InterPro" id="IPR017441">
    <property type="entry name" value="Protein_kinase_ATP_BS"/>
</dbReference>